<proteinExistence type="predicted"/>
<dbReference type="Gene3D" id="3.30.70.1890">
    <property type="match status" value="1"/>
</dbReference>
<dbReference type="PANTHER" id="PTHR36984:SF3">
    <property type="entry name" value="CRISPR-ASSOCIATED ENDORIBONUCLEASE CAS6"/>
    <property type="match status" value="1"/>
</dbReference>
<dbReference type="InterPro" id="IPR010156">
    <property type="entry name" value="CRISPR-assoc_prot_Cas6"/>
</dbReference>
<dbReference type="InterPro" id="IPR049435">
    <property type="entry name" value="Cas_Cas6_C"/>
</dbReference>
<feature type="domain" description="CRISPR associated protein Cas6 C-terminal" evidence="2">
    <location>
        <begin position="122"/>
        <end position="250"/>
    </location>
</feature>
<dbReference type="Proteomes" id="UP001321582">
    <property type="component" value="Chromosome"/>
</dbReference>
<dbReference type="InterPro" id="IPR045747">
    <property type="entry name" value="CRISPR-assoc_prot_Cas6_N_sf"/>
</dbReference>
<dbReference type="Pfam" id="PF01881">
    <property type="entry name" value="Cas_Cas6_C"/>
    <property type="match status" value="1"/>
</dbReference>
<dbReference type="CDD" id="cd21140">
    <property type="entry name" value="Cas6_I-like"/>
    <property type="match status" value="1"/>
</dbReference>
<gene>
    <name evidence="3" type="ORF">HLVA_14810</name>
</gene>
<dbReference type="KEGG" id="haby:HLVA_14810"/>
<dbReference type="Gene3D" id="3.30.70.1900">
    <property type="match status" value="1"/>
</dbReference>
<sequence>MRFNLKFELKKKEIPLDYRRAFISFLKSSFEDYSEKFYEKNYIGKMGRDPIVKPFTFSVYMKNPKFLSDKIEIEGNEIYLNYSTFSQEYGLYFYNSILGKLHKVYNFKNSFEFTLINVKMAKEKVIKSNEAIFKTLSPVVIRYHDNKNRDNSKDNHLVYNDENFLDQMKINIYESGKSFFDFDIKKDVENLKIEIGKMKSVPISHFEERIHRRITGNIGIVKISGDGYLLDYLYKAGIGSRRSQGFGMVDMV</sequence>
<protein>
    <submittedName>
        <fullName evidence="3">CRISPR-associated endoribonuclease Cas6</fullName>
    </submittedName>
</protein>
<evidence type="ECO:0000259" key="2">
    <source>
        <dbReference type="Pfam" id="PF01881"/>
    </source>
</evidence>
<evidence type="ECO:0000313" key="3">
    <source>
        <dbReference type="EMBL" id="BDU50912.1"/>
    </source>
</evidence>
<dbReference type="GO" id="GO:0051607">
    <property type="term" value="P:defense response to virus"/>
    <property type="evidence" value="ECO:0007669"/>
    <property type="project" value="UniProtKB-KW"/>
</dbReference>
<dbReference type="EMBL" id="AP027059">
    <property type="protein sequence ID" value="BDU50912.1"/>
    <property type="molecule type" value="Genomic_DNA"/>
</dbReference>
<keyword evidence="4" id="KW-1185">Reference proteome</keyword>
<dbReference type="PANTHER" id="PTHR36984">
    <property type="entry name" value="CRISPR-ASSOCIATED ENDORIBONUCLEASE CAS6 1"/>
    <property type="match status" value="1"/>
</dbReference>
<keyword evidence="1" id="KW-0051">Antiviral defense</keyword>
<evidence type="ECO:0000256" key="1">
    <source>
        <dbReference type="ARBA" id="ARBA00023118"/>
    </source>
</evidence>
<dbReference type="RefSeq" id="WP_307903760.1">
    <property type="nucleotide sequence ID" value="NZ_AP027059.1"/>
</dbReference>
<dbReference type="GO" id="GO:0016788">
    <property type="term" value="F:hydrolase activity, acting on ester bonds"/>
    <property type="evidence" value="ECO:0007669"/>
    <property type="project" value="InterPro"/>
</dbReference>
<organism evidence="3 4">
    <name type="scientific">Haliovirga abyssi</name>
    <dbReference type="NCBI Taxonomy" id="2996794"/>
    <lineage>
        <taxon>Bacteria</taxon>
        <taxon>Fusobacteriati</taxon>
        <taxon>Fusobacteriota</taxon>
        <taxon>Fusobacteriia</taxon>
        <taxon>Fusobacteriales</taxon>
        <taxon>Haliovirgaceae</taxon>
        <taxon>Haliovirga</taxon>
    </lineage>
</organism>
<accession>A0AAU9DEV7</accession>
<name>A0AAU9DEV7_9FUSO</name>
<dbReference type="NCBIfam" id="TIGR01877">
    <property type="entry name" value="cas_cas6"/>
    <property type="match status" value="1"/>
</dbReference>
<dbReference type="AlphaFoldDB" id="A0AAU9DEV7"/>
<reference evidence="3 4" key="1">
    <citation type="submission" date="2022-11" db="EMBL/GenBank/DDBJ databases">
        <title>Haliovirga abyssi gen. nov., sp. nov., a mesophilic fermentative bacterium isolated from the Iheya North hydrothermal field and the proposal of Haliovirgaceae fam. nov.</title>
        <authorList>
            <person name="Miyazaki U."/>
            <person name="Tame A."/>
            <person name="Miyazaki J."/>
            <person name="Takai K."/>
            <person name="Sawayama S."/>
            <person name="Kitajima M."/>
            <person name="Okamoto A."/>
            <person name="Nakagawa S."/>
        </authorList>
    </citation>
    <scope>NUCLEOTIDE SEQUENCE [LARGE SCALE GENOMIC DNA]</scope>
    <source>
        <strain evidence="3 4">IC12</strain>
    </source>
</reference>
<evidence type="ECO:0000313" key="4">
    <source>
        <dbReference type="Proteomes" id="UP001321582"/>
    </source>
</evidence>